<gene>
    <name evidence="2" type="ORF">E6C27_scaffold697G00040</name>
</gene>
<feature type="compositionally biased region" description="Basic residues" evidence="1">
    <location>
        <begin position="77"/>
        <end position="91"/>
    </location>
</feature>
<feature type="region of interest" description="Disordered" evidence="1">
    <location>
        <begin position="126"/>
        <end position="148"/>
    </location>
</feature>
<accession>A0A5A7UNE4</accession>
<name>A0A5A7UNE4_CUCMM</name>
<evidence type="ECO:0000313" key="2">
    <source>
        <dbReference type="EMBL" id="KAA0056127.1"/>
    </source>
</evidence>
<proteinExistence type="predicted"/>
<sequence length="267" mass="30972">MANRGHREKENEVGDLPALWQATAEIGNRLDEHFKQTNRDIQEIQRSITQMNVNLRGVRPQNLHEQQPQLRGVERRGGRRGGRQYAGRRHGPMIEEENSSNSENDDNSSTESDEFAKEAILRANQYERERPQQRTGENRHRSNECPLRKQVDLVEEVGSPTDINSNDELDPNEIEENKMYYERKVCDVIVDNGSIETIIARSLVRNLKLPVEKHPQPYKIGWIKNEGEHKVLDVCEIHFSIEKSYKDSVRCDVVDMDACHLLLGRPW</sequence>
<comment type="caution">
    <text evidence="2">The sequence shown here is derived from an EMBL/GenBank/DDBJ whole genome shotgun (WGS) entry which is preliminary data.</text>
</comment>
<dbReference type="EMBL" id="SSTE01008168">
    <property type="protein sequence ID" value="KAA0056127.1"/>
    <property type="molecule type" value="Genomic_DNA"/>
</dbReference>
<dbReference type="AlphaFoldDB" id="A0A5A7UNE4"/>
<dbReference type="CDD" id="cd00303">
    <property type="entry name" value="retropepsin_like"/>
    <property type="match status" value="1"/>
</dbReference>
<dbReference type="PANTHER" id="PTHR35046:SF9">
    <property type="entry name" value="RNA-DIRECTED DNA POLYMERASE"/>
    <property type="match status" value="1"/>
</dbReference>
<dbReference type="Gene3D" id="2.40.70.10">
    <property type="entry name" value="Acid Proteases"/>
    <property type="match status" value="1"/>
</dbReference>
<evidence type="ECO:0000313" key="3">
    <source>
        <dbReference type="Proteomes" id="UP000321393"/>
    </source>
</evidence>
<dbReference type="Proteomes" id="UP000321393">
    <property type="component" value="Unassembled WGS sequence"/>
</dbReference>
<feature type="region of interest" description="Disordered" evidence="1">
    <location>
        <begin position="55"/>
        <end position="113"/>
    </location>
</feature>
<reference evidence="2 3" key="1">
    <citation type="submission" date="2019-08" db="EMBL/GenBank/DDBJ databases">
        <title>Draft genome sequences of two oriental melons (Cucumis melo L. var makuwa).</title>
        <authorList>
            <person name="Kwon S.-Y."/>
        </authorList>
    </citation>
    <scope>NUCLEOTIDE SEQUENCE [LARGE SCALE GENOMIC DNA]</scope>
    <source>
        <strain evidence="3">cv. SW 3</strain>
        <tissue evidence="2">Leaf</tissue>
    </source>
</reference>
<feature type="compositionally biased region" description="Acidic residues" evidence="1">
    <location>
        <begin position="94"/>
        <end position="113"/>
    </location>
</feature>
<organism evidence="2 3">
    <name type="scientific">Cucumis melo var. makuwa</name>
    <name type="common">Oriental melon</name>
    <dbReference type="NCBI Taxonomy" id="1194695"/>
    <lineage>
        <taxon>Eukaryota</taxon>
        <taxon>Viridiplantae</taxon>
        <taxon>Streptophyta</taxon>
        <taxon>Embryophyta</taxon>
        <taxon>Tracheophyta</taxon>
        <taxon>Spermatophyta</taxon>
        <taxon>Magnoliopsida</taxon>
        <taxon>eudicotyledons</taxon>
        <taxon>Gunneridae</taxon>
        <taxon>Pentapetalae</taxon>
        <taxon>rosids</taxon>
        <taxon>fabids</taxon>
        <taxon>Cucurbitales</taxon>
        <taxon>Cucurbitaceae</taxon>
        <taxon>Benincaseae</taxon>
        <taxon>Cucumis</taxon>
    </lineage>
</organism>
<dbReference type="PANTHER" id="PTHR35046">
    <property type="entry name" value="ZINC KNUCKLE (CCHC-TYPE) FAMILY PROTEIN"/>
    <property type="match status" value="1"/>
</dbReference>
<protein>
    <recommendedName>
        <fullName evidence="4">Reverse transcriptase</fullName>
    </recommendedName>
</protein>
<evidence type="ECO:0008006" key="4">
    <source>
        <dbReference type="Google" id="ProtNLM"/>
    </source>
</evidence>
<evidence type="ECO:0000256" key="1">
    <source>
        <dbReference type="SAM" id="MobiDB-lite"/>
    </source>
</evidence>
<dbReference type="OrthoDB" id="1701970at2759"/>
<dbReference type="InterPro" id="IPR021109">
    <property type="entry name" value="Peptidase_aspartic_dom_sf"/>
</dbReference>